<evidence type="ECO:0000259" key="1">
    <source>
        <dbReference type="Pfam" id="PF03235"/>
    </source>
</evidence>
<dbReference type="Pfam" id="PF03235">
    <property type="entry name" value="GmrSD_N"/>
    <property type="match status" value="1"/>
</dbReference>
<dbReference type="PANTHER" id="PTHR37292">
    <property type="entry name" value="VNG6097C"/>
    <property type="match status" value="1"/>
</dbReference>
<protein>
    <recommendedName>
        <fullName evidence="5">DUF262 domain-containing protein</fullName>
    </recommendedName>
</protein>
<keyword evidence="4" id="KW-1185">Reference proteome</keyword>
<dbReference type="InterPro" id="IPR004919">
    <property type="entry name" value="GmrSD_N"/>
</dbReference>
<dbReference type="Proteomes" id="UP001477947">
    <property type="component" value="Chromosome"/>
</dbReference>
<dbReference type="Pfam" id="PF07510">
    <property type="entry name" value="GmrSD_C"/>
    <property type="match status" value="1"/>
</dbReference>
<dbReference type="InterPro" id="IPR011089">
    <property type="entry name" value="GmrSD_C"/>
</dbReference>
<reference evidence="3 4" key="1">
    <citation type="submission" date="2024-04" db="EMBL/GenBank/DDBJ databases">
        <title>Isolation and characterization of novel acetogenic strains of the genera Terrisporobacter and Acetoanaerobium.</title>
        <authorList>
            <person name="Boeer T."/>
            <person name="Schueler M.A."/>
            <person name="Lueschen A."/>
            <person name="Eysell L."/>
            <person name="Droege J."/>
            <person name="Heinemann M."/>
            <person name="Engelhardt L."/>
            <person name="Basen M."/>
            <person name="Daniel R."/>
        </authorList>
    </citation>
    <scope>NUCLEOTIDE SEQUENCE [LARGE SCALE GENOMIC DNA]</scope>
    <source>
        <strain evidence="3 4">ELB</strain>
    </source>
</reference>
<organism evidence="3 4">
    <name type="scientific">Terrisporobacter petrolearius</name>
    <dbReference type="NCBI Taxonomy" id="1460447"/>
    <lineage>
        <taxon>Bacteria</taxon>
        <taxon>Bacillati</taxon>
        <taxon>Bacillota</taxon>
        <taxon>Clostridia</taxon>
        <taxon>Peptostreptococcales</taxon>
        <taxon>Peptostreptococcaceae</taxon>
        <taxon>Terrisporobacter</taxon>
    </lineage>
</organism>
<dbReference type="RefSeq" id="WP_343337934.1">
    <property type="nucleotide sequence ID" value="NZ_CP154622.1"/>
</dbReference>
<name>A0ABZ3FGQ3_9FIRM</name>
<gene>
    <name evidence="3" type="ORF">TPELB_33200</name>
</gene>
<evidence type="ECO:0000313" key="4">
    <source>
        <dbReference type="Proteomes" id="UP001477947"/>
    </source>
</evidence>
<sequence length="581" mass="68457">MAFQTPITISEAIYNIHSKKYLLPSIQREFVWSTEQITKLFDSLMRDYPISSFLFWEVDKENIKEFKFYEFLRDYHQRKNRHNRKADLSGSENIISVLDGQQRLTSLYIGLKGSYAYKLPRKRYSDEQAYPCRKLYLNLLELSDDIECKYAFEFLTDEEASKNDDNHYWFRVGEILDLKDTTQVMDYLIKNIMFSGVDKGKAEFANRTLSKLHSIIHINPTISYYLEKSKELDKVLNIFIRVNSGGTKLSYSDLLLSFATAQWENKDAREEINSFVDEINEIGNGFNVNKDFVLKACLVLSNFKDITFKVDNFNKSNMIEIENSWDDITKSIRDAVRLISSFGFNRENITSNNLIIPIAYYLKHIGLPDNFEVSSSRISDRVKIKKWFTLSLLKRVFSFMPDGVLKPVREIMINNKTNEFPLDDIINYFKGTNRTLIFTQDDINNLLYTKYGSGDTLVILSILYPWADLRNNFHIDHIFPKSLFTKNKLLKRGVKEDKLNNYLENYNYIGNLQLLESIPNIEKSNKEFKIWLNETINEEAIDDYKMKHYIPKNINLDFTNFVEFFNQRESMFIKALEEKLI</sequence>
<proteinExistence type="predicted"/>
<feature type="domain" description="GmrSD restriction endonucleases N-terminal" evidence="1">
    <location>
        <begin position="13"/>
        <end position="258"/>
    </location>
</feature>
<dbReference type="PANTHER" id="PTHR37292:SF2">
    <property type="entry name" value="DUF262 DOMAIN-CONTAINING PROTEIN"/>
    <property type="match status" value="1"/>
</dbReference>
<accession>A0ABZ3FGQ3</accession>
<evidence type="ECO:0000259" key="2">
    <source>
        <dbReference type="Pfam" id="PF07510"/>
    </source>
</evidence>
<dbReference type="EMBL" id="CP154622">
    <property type="protein sequence ID" value="XAM43005.1"/>
    <property type="molecule type" value="Genomic_DNA"/>
</dbReference>
<evidence type="ECO:0008006" key="5">
    <source>
        <dbReference type="Google" id="ProtNLM"/>
    </source>
</evidence>
<feature type="domain" description="GmrSD restriction endonucleases C-terminal" evidence="2">
    <location>
        <begin position="471"/>
        <end position="529"/>
    </location>
</feature>
<evidence type="ECO:0000313" key="3">
    <source>
        <dbReference type="EMBL" id="XAM43005.1"/>
    </source>
</evidence>